<dbReference type="EMBL" id="JACVVK020000013">
    <property type="protein sequence ID" value="KAK7504869.1"/>
    <property type="molecule type" value="Genomic_DNA"/>
</dbReference>
<feature type="domain" description="EGF-like" evidence="7">
    <location>
        <begin position="859"/>
        <end position="898"/>
    </location>
</feature>
<name>A0ABD0LZH1_9CAEN</name>
<feature type="disulfide bond" evidence="5">
    <location>
        <begin position="174"/>
        <end position="183"/>
    </location>
</feature>
<dbReference type="PANTHER" id="PTHR12916">
    <property type="entry name" value="CYTOCHROME C OXIDASE POLYPEPTIDE VIC-2"/>
    <property type="match status" value="1"/>
</dbReference>
<feature type="disulfide bond" evidence="5">
    <location>
        <begin position="810"/>
        <end position="819"/>
    </location>
</feature>
<keyword evidence="1 5" id="KW-0245">EGF-like domain</keyword>
<comment type="caution">
    <text evidence="8">The sequence shown here is derived from an EMBL/GenBank/DDBJ whole genome shotgun (WGS) entry which is preliminary data.</text>
</comment>
<accession>A0ABD0LZH1</accession>
<keyword evidence="2" id="KW-0732">Signal</keyword>
<keyword evidence="9" id="KW-1185">Reference proteome</keyword>
<evidence type="ECO:0000259" key="7">
    <source>
        <dbReference type="PROSITE" id="PS50026"/>
    </source>
</evidence>
<evidence type="ECO:0000256" key="2">
    <source>
        <dbReference type="ARBA" id="ARBA00022729"/>
    </source>
</evidence>
<dbReference type="InterPro" id="IPR001881">
    <property type="entry name" value="EGF-like_Ca-bd_dom"/>
</dbReference>
<dbReference type="InterPro" id="IPR009030">
    <property type="entry name" value="Growth_fac_rcpt_cys_sf"/>
</dbReference>
<feature type="disulfide bond" evidence="5">
    <location>
        <begin position="725"/>
        <end position="735"/>
    </location>
</feature>
<dbReference type="InterPro" id="IPR000152">
    <property type="entry name" value="EGF-type_Asp/Asn_hydroxyl_site"/>
</dbReference>
<feature type="domain" description="EGF-like" evidence="7">
    <location>
        <begin position="148"/>
        <end position="184"/>
    </location>
</feature>
<dbReference type="AlphaFoldDB" id="A0ABD0LZH1"/>
<feature type="disulfide bond" evidence="5">
    <location>
        <begin position="117"/>
        <end position="134"/>
    </location>
</feature>
<dbReference type="CDD" id="cd00054">
    <property type="entry name" value="EGF_CA"/>
    <property type="match status" value="3"/>
</dbReference>
<protein>
    <recommendedName>
        <fullName evidence="7">EGF-like domain-containing protein</fullName>
    </recommendedName>
</protein>
<evidence type="ECO:0000256" key="1">
    <source>
        <dbReference type="ARBA" id="ARBA00022536"/>
    </source>
</evidence>
<dbReference type="PROSITE" id="PS00010">
    <property type="entry name" value="ASX_HYDROXYL"/>
    <property type="match status" value="1"/>
</dbReference>
<dbReference type="PANTHER" id="PTHR12916:SF4">
    <property type="entry name" value="UNINFLATABLE, ISOFORM C"/>
    <property type="match status" value="1"/>
</dbReference>
<dbReference type="SUPFAM" id="SSF57196">
    <property type="entry name" value="EGF/Laminin"/>
    <property type="match status" value="1"/>
</dbReference>
<feature type="non-terminal residue" evidence="8">
    <location>
        <position position="1"/>
    </location>
</feature>
<dbReference type="PROSITE" id="PS00022">
    <property type="entry name" value="EGF_1"/>
    <property type="match status" value="5"/>
</dbReference>
<gene>
    <name evidence="8" type="ORF">BaRGS_00003897</name>
</gene>
<feature type="compositionally biased region" description="Polar residues" evidence="6">
    <location>
        <begin position="544"/>
        <end position="554"/>
    </location>
</feature>
<feature type="region of interest" description="Disordered" evidence="6">
    <location>
        <begin position="304"/>
        <end position="325"/>
    </location>
</feature>
<feature type="domain" description="EGF-like" evidence="7">
    <location>
        <begin position="784"/>
        <end position="820"/>
    </location>
</feature>
<reference evidence="8 9" key="1">
    <citation type="journal article" date="2023" name="Sci. Data">
        <title>Genome assembly of the Korean intertidal mud-creeper Batillaria attramentaria.</title>
        <authorList>
            <person name="Patra A.K."/>
            <person name="Ho P.T."/>
            <person name="Jun S."/>
            <person name="Lee S.J."/>
            <person name="Kim Y."/>
            <person name="Won Y.J."/>
        </authorList>
    </citation>
    <scope>NUCLEOTIDE SEQUENCE [LARGE SCALE GENOMIC DNA]</scope>
    <source>
        <strain evidence="8">Wonlab-2016</strain>
    </source>
</reference>
<organism evidence="8 9">
    <name type="scientific">Batillaria attramentaria</name>
    <dbReference type="NCBI Taxonomy" id="370345"/>
    <lineage>
        <taxon>Eukaryota</taxon>
        <taxon>Metazoa</taxon>
        <taxon>Spiralia</taxon>
        <taxon>Lophotrochozoa</taxon>
        <taxon>Mollusca</taxon>
        <taxon>Gastropoda</taxon>
        <taxon>Caenogastropoda</taxon>
        <taxon>Sorbeoconcha</taxon>
        <taxon>Cerithioidea</taxon>
        <taxon>Batillariidae</taxon>
        <taxon>Batillaria</taxon>
    </lineage>
</organism>
<dbReference type="SMART" id="SM00179">
    <property type="entry name" value="EGF_CA"/>
    <property type="match status" value="4"/>
</dbReference>
<feature type="domain" description="EGF-like" evidence="7">
    <location>
        <begin position="454"/>
        <end position="490"/>
    </location>
</feature>
<feature type="domain" description="EGF-like" evidence="7">
    <location>
        <begin position="108"/>
        <end position="146"/>
    </location>
</feature>
<evidence type="ECO:0000313" key="8">
    <source>
        <dbReference type="EMBL" id="KAK7504869.1"/>
    </source>
</evidence>
<dbReference type="Pfam" id="PF00008">
    <property type="entry name" value="EGF"/>
    <property type="match status" value="2"/>
</dbReference>
<evidence type="ECO:0000256" key="3">
    <source>
        <dbReference type="ARBA" id="ARBA00022737"/>
    </source>
</evidence>
<dbReference type="SUPFAM" id="SSF57184">
    <property type="entry name" value="Growth factor receptor domain"/>
    <property type="match status" value="1"/>
</dbReference>
<dbReference type="PROSITE" id="PS50026">
    <property type="entry name" value="EGF_3"/>
    <property type="match status" value="6"/>
</dbReference>
<feature type="disulfide bond" evidence="5">
    <location>
        <begin position="747"/>
        <end position="756"/>
    </location>
</feature>
<sequence>AEPYFPFFPEPGSVSCPQSSTCSVPIFAAPGMRQNKIVSIEVVNQYTNITGMESTSIEKVTYRGHDVYRTDIRFTSDMIGDFSLCLKATDDHNFVGEECTVVQLTPPTYDQCSSHPCKNNPTACTDLGVMGVACRCSDGWTGDLCEIDVVDCQPDSCKNGGACVDEHRGFHCECPTGYGGVDCSQGNEDTPITTPHNTLTPHAIVPSARPGMKISCEVGASCQIPIYLTGSPGSPPTLIPGITSPGVTTSLTPPQTDKVTGFTDTVSSKLTVTPQEPGNHTVCVEIKDNGGNHADDICYTVVSQEPKGESSPPPPGFRKFSSGTPPDGSEITCLRGQPCHMIALGGSSLVSHKCYPVRSLTPNAYVFEARPDGSRTCGTDILLAPQNSTEKVCISAGTTGLIVLQVTRATPVRVTMAVTVCPMERLTTPVSVRFPTLDSSVMHPGFSEDDCRTAPAECMTKDCQNGAICVEEDGHAVCKCPMGKEGDTCMDTDKDVPLRPKPDDELNKPHAVVPSPGNGLEITCDVGKTCQIPVFLKGEISTPPRLTTGPTSPEVTAHVAPIPREAATPPDTLTSPLRMTPTEPGTHHVCVEIHDPEHLNDVDDNICYSIVSTAGTTTTPAPGIDNGQFKNTPEAGSKVLCRTDTPCHIVAQTERPSNGECTPVRSQSIGVYAFGTTEVDATTCSTDILLDPKQIINGQACMKIGFHGERRCYRVDSIDENADPCGANPCVHGLCIPTGPTTHTCACPVPYKGDDCSEIDTCQSERCLNQAGCDDKADGTGFQFPELCDTLHCRNGTICVIENGDAVCKCPVGKDDSICDRETVDMPDSTPAGGPNCSDGPNGQRHCLSTAVVDTGGNEVGACKSFPCQHGGTCFSSLVAPTMFLCECAEGYAGRTCETSLISRVSTEVPVFTMGQNTDVFVLLSTLELLVTFGWILAAALRVKMEARVSTVQQYPNSSSARVHPGIPALSARQLQGPIHVRVHLATTEVYVSTMLMYLTSSSVRVLLATLARTVLSVPRSLLAADTTVGADSHSVLVADRTLTTGKD</sequence>
<evidence type="ECO:0000313" key="9">
    <source>
        <dbReference type="Proteomes" id="UP001519460"/>
    </source>
</evidence>
<comment type="caution">
    <text evidence="5">Lacks conserved residue(s) required for the propagation of feature annotation.</text>
</comment>
<feature type="disulfide bond" evidence="5">
    <location>
        <begin position="888"/>
        <end position="897"/>
    </location>
</feature>
<keyword evidence="4 5" id="KW-1015">Disulfide bond</keyword>
<dbReference type="Proteomes" id="UP001519460">
    <property type="component" value="Unassembled WGS sequence"/>
</dbReference>
<feature type="disulfide bond" evidence="5">
    <location>
        <begin position="136"/>
        <end position="145"/>
    </location>
</feature>
<dbReference type="SMART" id="SM00181">
    <property type="entry name" value="EGF"/>
    <property type="match status" value="6"/>
</dbReference>
<dbReference type="InterPro" id="IPR000742">
    <property type="entry name" value="EGF"/>
</dbReference>
<feature type="disulfide bond" evidence="5">
    <location>
        <begin position="480"/>
        <end position="489"/>
    </location>
</feature>
<evidence type="ECO:0000256" key="5">
    <source>
        <dbReference type="PROSITE-ProRule" id="PRU00076"/>
    </source>
</evidence>
<feature type="region of interest" description="Disordered" evidence="6">
    <location>
        <begin position="541"/>
        <end position="576"/>
    </location>
</feature>
<evidence type="ECO:0000256" key="4">
    <source>
        <dbReference type="ARBA" id="ARBA00023157"/>
    </source>
</evidence>
<evidence type="ECO:0000256" key="6">
    <source>
        <dbReference type="SAM" id="MobiDB-lite"/>
    </source>
</evidence>
<keyword evidence="3" id="KW-0677">Repeat</keyword>
<proteinExistence type="predicted"/>
<feature type="domain" description="EGF-like" evidence="7">
    <location>
        <begin position="721"/>
        <end position="757"/>
    </location>
</feature>
<dbReference type="PROSITE" id="PS01186">
    <property type="entry name" value="EGF_2"/>
    <property type="match status" value="4"/>
</dbReference>
<dbReference type="Gene3D" id="2.10.25.10">
    <property type="entry name" value="Laminin"/>
    <property type="match status" value="5"/>
</dbReference>